<keyword evidence="3" id="KW-1185">Reference proteome</keyword>
<dbReference type="OrthoDB" id="5243302at2"/>
<evidence type="ECO:0000313" key="2">
    <source>
        <dbReference type="EMBL" id="SDY77988.1"/>
    </source>
</evidence>
<dbReference type="PANTHER" id="PTHR21366">
    <property type="entry name" value="GLYOXALASE FAMILY PROTEIN"/>
    <property type="match status" value="1"/>
</dbReference>
<dbReference type="SUPFAM" id="SSF54593">
    <property type="entry name" value="Glyoxalase/Bleomycin resistance protein/Dihydroxybiphenyl dioxygenase"/>
    <property type="match status" value="1"/>
</dbReference>
<keyword evidence="2" id="KW-0223">Dioxygenase</keyword>
<dbReference type="Gene3D" id="3.10.180.10">
    <property type="entry name" value="2,3-Dihydroxybiphenyl 1,2-Dioxygenase, domain 1"/>
    <property type="match status" value="1"/>
</dbReference>
<dbReference type="STRING" id="1244108.SAMN05444004_103119"/>
<sequence length="126" mass="13789">MQIHRLDHVNLRTRQMARMIAWYTDILGLTVGPRPASLTPGAWLYAGDTAVVHLVDVGKEDGIGGESLLKLEHFAFTASGAEAFQARLTAAGEHHSRSDNAQTGTTAFNVRDPDGTHIHVDFRLDE</sequence>
<dbReference type="Proteomes" id="UP000198914">
    <property type="component" value="Unassembled WGS sequence"/>
</dbReference>
<protein>
    <submittedName>
        <fullName evidence="2">Glyoxalase/Bleomycin resistance protein/Dioxygenase superfamily protein</fullName>
    </submittedName>
</protein>
<dbReference type="InterPro" id="IPR004360">
    <property type="entry name" value="Glyas_Fos-R_dOase_dom"/>
</dbReference>
<evidence type="ECO:0000259" key="1">
    <source>
        <dbReference type="PROSITE" id="PS51819"/>
    </source>
</evidence>
<gene>
    <name evidence="2" type="ORF">SAMN05444004_103119</name>
</gene>
<feature type="domain" description="VOC" evidence="1">
    <location>
        <begin position="5"/>
        <end position="123"/>
    </location>
</feature>
<proteinExistence type="predicted"/>
<dbReference type="GO" id="GO:0051213">
    <property type="term" value="F:dioxygenase activity"/>
    <property type="evidence" value="ECO:0007669"/>
    <property type="project" value="UniProtKB-KW"/>
</dbReference>
<dbReference type="RefSeq" id="WP_092643350.1">
    <property type="nucleotide sequence ID" value="NZ_FNPX01000003.1"/>
</dbReference>
<dbReference type="PROSITE" id="PS51819">
    <property type="entry name" value="VOC"/>
    <property type="match status" value="1"/>
</dbReference>
<dbReference type="EMBL" id="FNPX01000003">
    <property type="protein sequence ID" value="SDY77988.1"/>
    <property type="molecule type" value="Genomic_DNA"/>
</dbReference>
<dbReference type="InterPro" id="IPR037523">
    <property type="entry name" value="VOC_core"/>
</dbReference>
<dbReference type="AlphaFoldDB" id="A0A1H3MNH0"/>
<name>A0A1H3MNH0_9RHOB</name>
<dbReference type="InterPro" id="IPR029068">
    <property type="entry name" value="Glyas_Bleomycin-R_OHBP_Dase"/>
</dbReference>
<keyword evidence="2" id="KW-0560">Oxidoreductase</keyword>
<evidence type="ECO:0000313" key="3">
    <source>
        <dbReference type="Proteomes" id="UP000198914"/>
    </source>
</evidence>
<dbReference type="Pfam" id="PF00903">
    <property type="entry name" value="Glyoxalase"/>
    <property type="match status" value="1"/>
</dbReference>
<organism evidence="2 3">
    <name type="scientific">Jannaschia faecimaris</name>
    <dbReference type="NCBI Taxonomy" id="1244108"/>
    <lineage>
        <taxon>Bacteria</taxon>
        <taxon>Pseudomonadati</taxon>
        <taxon>Pseudomonadota</taxon>
        <taxon>Alphaproteobacteria</taxon>
        <taxon>Rhodobacterales</taxon>
        <taxon>Roseobacteraceae</taxon>
        <taxon>Jannaschia</taxon>
    </lineage>
</organism>
<accession>A0A1H3MNH0</accession>
<dbReference type="PANTHER" id="PTHR21366:SF22">
    <property type="entry name" value="VOC DOMAIN-CONTAINING PROTEIN"/>
    <property type="match status" value="1"/>
</dbReference>
<reference evidence="3" key="1">
    <citation type="submission" date="2016-10" db="EMBL/GenBank/DDBJ databases">
        <authorList>
            <person name="Varghese N."/>
            <person name="Submissions S."/>
        </authorList>
    </citation>
    <scope>NUCLEOTIDE SEQUENCE [LARGE SCALE GENOMIC DNA]</scope>
    <source>
        <strain evidence="3">DSM 100420</strain>
    </source>
</reference>
<dbReference type="InterPro" id="IPR050383">
    <property type="entry name" value="GlyoxalaseI/FosfomycinResist"/>
</dbReference>